<proteinExistence type="predicted"/>
<evidence type="ECO:0000256" key="1">
    <source>
        <dbReference type="SAM" id="MobiDB-lite"/>
    </source>
</evidence>
<reference evidence="2" key="1">
    <citation type="journal article" date="2020" name="Nature">
        <title>Giant virus diversity and host interactions through global metagenomics.</title>
        <authorList>
            <person name="Schulz F."/>
            <person name="Roux S."/>
            <person name="Paez-Espino D."/>
            <person name="Jungbluth S."/>
            <person name="Walsh D.A."/>
            <person name="Denef V.J."/>
            <person name="McMahon K.D."/>
            <person name="Konstantinidis K.T."/>
            <person name="Eloe-Fadrosh E.A."/>
            <person name="Kyrpides N.C."/>
            <person name="Woyke T."/>
        </authorList>
    </citation>
    <scope>NUCLEOTIDE SEQUENCE</scope>
    <source>
        <strain evidence="2">GVMAG-M-3300023179-92</strain>
    </source>
</reference>
<name>A0A6C0HEZ9_9ZZZZ</name>
<feature type="region of interest" description="Disordered" evidence="1">
    <location>
        <begin position="29"/>
        <end position="60"/>
    </location>
</feature>
<accession>A0A6C0HEZ9</accession>
<organism evidence="2">
    <name type="scientific">viral metagenome</name>
    <dbReference type="NCBI Taxonomy" id="1070528"/>
    <lineage>
        <taxon>unclassified sequences</taxon>
        <taxon>metagenomes</taxon>
        <taxon>organismal metagenomes</taxon>
    </lineage>
</organism>
<dbReference type="EMBL" id="MN739936">
    <property type="protein sequence ID" value="QHT78726.1"/>
    <property type="molecule type" value="Genomic_DNA"/>
</dbReference>
<dbReference type="AlphaFoldDB" id="A0A6C0HEZ9"/>
<evidence type="ECO:0000313" key="2">
    <source>
        <dbReference type="EMBL" id="QHT78726.1"/>
    </source>
</evidence>
<sequence length="60" mass="6991">MPSRKLNSFQRLVRSFKGTKSPIKAAAKAWRSKKSLCKKPRKWVKGKSRGSHKRRGHCRK</sequence>
<feature type="compositionally biased region" description="Basic residues" evidence="1">
    <location>
        <begin position="30"/>
        <end position="60"/>
    </location>
</feature>
<protein>
    <submittedName>
        <fullName evidence="2">Uncharacterized protein</fullName>
    </submittedName>
</protein>